<dbReference type="AlphaFoldDB" id="A0A0F9LR30"/>
<gene>
    <name evidence="2" type="ORF">LCGC14_1184080</name>
</gene>
<keyword evidence="1" id="KW-0175">Coiled coil</keyword>
<sequence length="95" mass="11459">MATDNDRLDGIKRRMAKYREMPTVDFRWLIKEVERFRSELQTSNDCHISEVNRFTKERDDLKELNAELEADIINYKQVEKHYLSLITIPLEEEKV</sequence>
<accession>A0A0F9LR30</accession>
<reference evidence="2" key="1">
    <citation type="journal article" date="2015" name="Nature">
        <title>Complex archaea that bridge the gap between prokaryotes and eukaryotes.</title>
        <authorList>
            <person name="Spang A."/>
            <person name="Saw J.H."/>
            <person name="Jorgensen S.L."/>
            <person name="Zaremba-Niedzwiedzka K."/>
            <person name="Martijn J."/>
            <person name="Lind A.E."/>
            <person name="van Eijk R."/>
            <person name="Schleper C."/>
            <person name="Guy L."/>
            <person name="Ettema T.J."/>
        </authorList>
    </citation>
    <scope>NUCLEOTIDE SEQUENCE</scope>
</reference>
<comment type="caution">
    <text evidence="2">The sequence shown here is derived from an EMBL/GenBank/DDBJ whole genome shotgun (WGS) entry which is preliminary data.</text>
</comment>
<organism evidence="2">
    <name type="scientific">marine sediment metagenome</name>
    <dbReference type="NCBI Taxonomy" id="412755"/>
    <lineage>
        <taxon>unclassified sequences</taxon>
        <taxon>metagenomes</taxon>
        <taxon>ecological metagenomes</taxon>
    </lineage>
</organism>
<name>A0A0F9LR30_9ZZZZ</name>
<evidence type="ECO:0000313" key="2">
    <source>
        <dbReference type="EMBL" id="KKM95838.1"/>
    </source>
</evidence>
<evidence type="ECO:0000256" key="1">
    <source>
        <dbReference type="SAM" id="Coils"/>
    </source>
</evidence>
<feature type="coiled-coil region" evidence="1">
    <location>
        <begin position="51"/>
        <end position="81"/>
    </location>
</feature>
<proteinExistence type="predicted"/>
<dbReference type="EMBL" id="LAZR01005956">
    <property type="protein sequence ID" value="KKM95838.1"/>
    <property type="molecule type" value="Genomic_DNA"/>
</dbReference>
<protein>
    <submittedName>
        <fullName evidence="2">Uncharacterized protein</fullName>
    </submittedName>
</protein>